<organism evidence="1">
    <name type="scientific">viral metagenome</name>
    <dbReference type="NCBI Taxonomy" id="1070528"/>
    <lineage>
        <taxon>unclassified sequences</taxon>
        <taxon>metagenomes</taxon>
        <taxon>organismal metagenomes</taxon>
    </lineage>
</organism>
<proteinExistence type="predicted"/>
<gene>
    <name evidence="1" type="ORF">MM415B03253_0005</name>
</gene>
<name>A0A6M3LFH4_9ZZZZ</name>
<protein>
    <submittedName>
        <fullName evidence="1">Uncharacterized protein</fullName>
    </submittedName>
</protein>
<accession>A0A6M3LFH4</accession>
<reference evidence="1" key="1">
    <citation type="submission" date="2020-03" db="EMBL/GenBank/DDBJ databases">
        <title>The deep terrestrial virosphere.</title>
        <authorList>
            <person name="Holmfeldt K."/>
            <person name="Nilsson E."/>
            <person name="Simone D."/>
            <person name="Lopez-Fernandez M."/>
            <person name="Wu X."/>
            <person name="de Brujin I."/>
            <person name="Lundin D."/>
            <person name="Andersson A."/>
            <person name="Bertilsson S."/>
            <person name="Dopson M."/>
        </authorList>
    </citation>
    <scope>NUCLEOTIDE SEQUENCE</scope>
    <source>
        <strain evidence="1">MM415B03253</strain>
    </source>
</reference>
<dbReference type="AlphaFoldDB" id="A0A6M3LFH4"/>
<dbReference type="EMBL" id="MT143014">
    <property type="protein sequence ID" value="QJA91798.1"/>
    <property type="molecule type" value="Genomic_DNA"/>
</dbReference>
<evidence type="ECO:0000313" key="1">
    <source>
        <dbReference type="EMBL" id="QJA91798.1"/>
    </source>
</evidence>
<sequence length="179" mass="19041">MATEIKDRIKTIAVSQVIDASLGAYAAGDVVGADDCCTTLAITWQFDTKVVGGSGKIMEATLFNETENQAVQYDLILFNATPTGELRDNAANTNPIKADRLLWIGTIPFPFSIARGATVATTTQATPSTSGRLPMTFKCADDSSIIQGVLVTNTVYTQTATDDITITLKVKLDQTVTSP</sequence>